<feature type="transmembrane region" description="Helical" evidence="8">
    <location>
        <begin position="450"/>
        <end position="474"/>
    </location>
</feature>
<sequence>MTAPSRAPAAPAAAPERLDPALLKTSFVLVLGPILALLDTTIVGVGLDAVARDLGGPVTTLQWVSAGYLLAISMVMPLAGWASDRFGARTMWMTSVALFTAGSALCGLAWSAGSLIAFRVLQGIGGGLIQPIGQSIVVRAAGPKRLGRVFGVTVLPLTFAPVLGPVLGGLMVERLDWRWMFLVNVPLGLLALLLAARYVPAFAGAGGGDGAGAGDGAERRLDVRGLALLSPGLAAVVYGFSEVGTAGFGAARVIVPLAAGTALLAGYGAHALRRRGTALIDLGLFARRGFAVATANSFLQGAALYSSMLLLPLYYQQVEHVSALDAGLLLAPQALATAVVTLVASRLADRTAPRPLILTGIAVTLAGTVAFTQVGLHVAGWLLVLSLMLRGAGLAMVMAPGMAAVYASVRPDETARAAGAVNTVNRVGGSLGTAVLAVVLQRSLGHHAPAAAYGATFWWVVGLSALTLIPAFFYPSRDPRKERA</sequence>
<evidence type="ECO:0000256" key="2">
    <source>
        <dbReference type="ARBA" id="ARBA00008537"/>
    </source>
</evidence>
<dbReference type="PANTHER" id="PTHR42718:SF9">
    <property type="entry name" value="MAJOR FACILITATOR SUPERFAMILY MULTIDRUG TRANSPORTER MFSC"/>
    <property type="match status" value="1"/>
</dbReference>
<dbReference type="PANTHER" id="PTHR42718">
    <property type="entry name" value="MAJOR FACILITATOR SUPERFAMILY MULTIDRUG TRANSPORTER MFSC"/>
    <property type="match status" value="1"/>
</dbReference>
<evidence type="ECO:0000313" key="10">
    <source>
        <dbReference type="EMBL" id="MBO2442939.1"/>
    </source>
</evidence>
<keyword evidence="4" id="KW-1003">Cell membrane</keyword>
<dbReference type="Proteomes" id="UP000666915">
    <property type="component" value="Unassembled WGS sequence"/>
</dbReference>
<dbReference type="InterPro" id="IPR011701">
    <property type="entry name" value="MFS"/>
</dbReference>
<accession>A0ABS3R9M7</accession>
<dbReference type="InterPro" id="IPR036259">
    <property type="entry name" value="MFS_trans_sf"/>
</dbReference>
<dbReference type="SUPFAM" id="SSF103473">
    <property type="entry name" value="MFS general substrate transporter"/>
    <property type="match status" value="1"/>
</dbReference>
<keyword evidence="3" id="KW-0813">Transport</keyword>
<feature type="transmembrane region" description="Helical" evidence="8">
    <location>
        <begin position="90"/>
        <end position="110"/>
    </location>
</feature>
<evidence type="ECO:0000256" key="4">
    <source>
        <dbReference type="ARBA" id="ARBA00022475"/>
    </source>
</evidence>
<evidence type="ECO:0000256" key="8">
    <source>
        <dbReference type="SAM" id="Phobius"/>
    </source>
</evidence>
<organism evidence="10 11">
    <name type="scientific">Actinomadura nitritigenes</name>
    <dbReference type="NCBI Taxonomy" id="134602"/>
    <lineage>
        <taxon>Bacteria</taxon>
        <taxon>Bacillati</taxon>
        <taxon>Actinomycetota</taxon>
        <taxon>Actinomycetes</taxon>
        <taxon>Streptosporangiales</taxon>
        <taxon>Thermomonosporaceae</taxon>
        <taxon>Actinomadura</taxon>
    </lineage>
</organism>
<feature type="transmembrane region" description="Helical" evidence="8">
    <location>
        <begin position="382"/>
        <end position="406"/>
    </location>
</feature>
<dbReference type="Pfam" id="PF07690">
    <property type="entry name" value="MFS_1"/>
    <property type="match status" value="1"/>
</dbReference>
<feature type="transmembrane region" description="Helical" evidence="8">
    <location>
        <begin position="427"/>
        <end position="444"/>
    </location>
</feature>
<comment type="similarity">
    <text evidence="2">Belongs to the major facilitator superfamily. EmrB family.</text>
</comment>
<proteinExistence type="inferred from homology"/>
<evidence type="ECO:0000256" key="7">
    <source>
        <dbReference type="ARBA" id="ARBA00023136"/>
    </source>
</evidence>
<evidence type="ECO:0000256" key="3">
    <source>
        <dbReference type="ARBA" id="ARBA00022448"/>
    </source>
</evidence>
<feature type="transmembrane region" description="Helical" evidence="8">
    <location>
        <begin position="356"/>
        <end position="376"/>
    </location>
</feature>
<protein>
    <submittedName>
        <fullName evidence="10">Multidrug efflux MFS transporter</fullName>
    </submittedName>
</protein>
<feature type="transmembrane region" description="Helical" evidence="8">
    <location>
        <begin position="149"/>
        <end position="171"/>
    </location>
</feature>
<keyword evidence="11" id="KW-1185">Reference proteome</keyword>
<feature type="transmembrane region" description="Helical" evidence="8">
    <location>
        <begin position="290"/>
        <end position="314"/>
    </location>
</feature>
<evidence type="ECO:0000256" key="5">
    <source>
        <dbReference type="ARBA" id="ARBA00022692"/>
    </source>
</evidence>
<feature type="transmembrane region" description="Helical" evidence="8">
    <location>
        <begin position="246"/>
        <end position="269"/>
    </location>
</feature>
<feature type="transmembrane region" description="Helical" evidence="8">
    <location>
        <begin position="63"/>
        <end position="83"/>
    </location>
</feature>
<gene>
    <name evidence="10" type="ORF">J4557_35970</name>
</gene>
<dbReference type="InterPro" id="IPR020846">
    <property type="entry name" value="MFS_dom"/>
</dbReference>
<dbReference type="Gene3D" id="1.20.1250.20">
    <property type="entry name" value="MFS general substrate transporter like domains"/>
    <property type="match status" value="2"/>
</dbReference>
<evidence type="ECO:0000256" key="6">
    <source>
        <dbReference type="ARBA" id="ARBA00022989"/>
    </source>
</evidence>
<keyword evidence="5 8" id="KW-0812">Transmembrane</keyword>
<evidence type="ECO:0000259" key="9">
    <source>
        <dbReference type="PROSITE" id="PS50850"/>
    </source>
</evidence>
<comment type="caution">
    <text evidence="10">The sequence shown here is derived from an EMBL/GenBank/DDBJ whole genome shotgun (WGS) entry which is preliminary data.</text>
</comment>
<dbReference type="NCBIfam" id="TIGR00711">
    <property type="entry name" value="efflux_EmrB"/>
    <property type="match status" value="1"/>
</dbReference>
<dbReference type="CDD" id="cd17503">
    <property type="entry name" value="MFS_LmrB_MDR_like"/>
    <property type="match status" value="1"/>
</dbReference>
<dbReference type="PROSITE" id="PS50850">
    <property type="entry name" value="MFS"/>
    <property type="match status" value="1"/>
</dbReference>
<comment type="subcellular location">
    <subcellularLocation>
        <location evidence="1">Cell membrane</location>
        <topology evidence="1">Multi-pass membrane protein</topology>
    </subcellularLocation>
</comment>
<dbReference type="EMBL" id="JAGEOK010000029">
    <property type="protein sequence ID" value="MBO2442939.1"/>
    <property type="molecule type" value="Genomic_DNA"/>
</dbReference>
<feature type="transmembrane region" description="Helical" evidence="8">
    <location>
        <begin position="27"/>
        <end position="51"/>
    </location>
</feature>
<feature type="transmembrane region" description="Helical" evidence="8">
    <location>
        <begin position="326"/>
        <end position="344"/>
    </location>
</feature>
<evidence type="ECO:0000256" key="1">
    <source>
        <dbReference type="ARBA" id="ARBA00004651"/>
    </source>
</evidence>
<dbReference type="InterPro" id="IPR004638">
    <property type="entry name" value="EmrB-like"/>
</dbReference>
<feature type="transmembrane region" description="Helical" evidence="8">
    <location>
        <begin position="177"/>
        <end position="200"/>
    </location>
</feature>
<name>A0ABS3R9M7_9ACTN</name>
<keyword evidence="6 8" id="KW-1133">Transmembrane helix</keyword>
<dbReference type="RefSeq" id="WP_208271261.1">
    <property type="nucleotide sequence ID" value="NZ_BAAAGM010000046.1"/>
</dbReference>
<evidence type="ECO:0000313" key="11">
    <source>
        <dbReference type="Proteomes" id="UP000666915"/>
    </source>
</evidence>
<reference evidence="10 11" key="1">
    <citation type="submission" date="2021-03" db="EMBL/GenBank/DDBJ databases">
        <authorList>
            <person name="Kanchanasin P."/>
            <person name="Saeng-In P."/>
            <person name="Phongsopitanun W."/>
            <person name="Yuki M."/>
            <person name="Kudo T."/>
            <person name="Ohkuma M."/>
            <person name="Tanasupawat S."/>
        </authorList>
    </citation>
    <scope>NUCLEOTIDE SEQUENCE [LARGE SCALE GENOMIC DNA]</scope>
    <source>
        <strain evidence="10 11">L46</strain>
    </source>
</reference>
<feature type="domain" description="Major facilitator superfamily (MFS) profile" evidence="9">
    <location>
        <begin position="25"/>
        <end position="479"/>
    </location>
</feature>
<keyword evidence="7 8" id="KW-0472">Membrane</keyword>